<accession>A0A3B0ZFF2</accession>
<keyword evidence="1" id="KW-0472">Membrane</keyword>
<dbReference type="InterPro" id="IPR050229">
    <property type="entry name" value="GlpE_sulfurtransferase"/>
</dbReference>
<sequence length="141" mass="15605">MDQIAEFISQNLMLSLAFVIILVLLFNNLFGARLKGYNPITPAQATQLINHSDAVILDVREGKEFETGHIVNAIHIPQGGINKRLPELEKYKQKPIIVNCRSGNRSAHVCGILKKSGFEQINNLSGGIMAWQNASLPITKQ</sequence>
<dbReference type="InterPro" id="IPR036873">
    <property type="entry name" value="Rhodanese-like_dom_sf"/>
</dbReference>
<dbReference type="Gene3D" id="3.40.250.10">
    <property type="entry name" value="Rhodanese-like domain"/>
    <property type="match status" value="1"/>
</dbReference>
<dbReference type="InterPro" id="IPR001763">
    <property type="entry name" value="Rhodanese-like_dom"/>
</dbReference>
<dbReference type="SMART" id="SM00450">
    <property type="entry name" value="RHOD"/>
    <property type="match status" value="1"/>
</dbReference>
<dbReference type="Pfam" id="PF00581">
    <property type="entry name" value="Rhodanese"/>
    <property type="match status" value="1"/>
</dbReference>
<dbReference type="AlphaFoldDB" id="A0A3B0ZFF2"/>
<dbReference type="PROSITE" id="PS50206">
    <property type="entry name" value="RHODANESE_3"/>
    <property type="match status" value="1"/>
</dbReference>
<keyword evidence="1" id="KW-0812">Transmembrane</keyword>
<dbReference type="CDD" id="cd00158">
    <property type="entry name" value="RHOD"/>
    <property type="match status" value="1"/>
</dbReference>
<evidence type="ECO:0000313" key="3">
    <source>
        <dbReference type="EMBL" id="VAW92115.1"/>
    </source>
</evidence>
<dbReference type="PANTHER" id="PTHR43031">
    <property type="entry name" value="FAD-DEPENDENT OXIDOREDUCTASE"/>
    <property type="match status" value="1"/>
</dbReference>
<organism evidence="3">
    <name type="scientific">hydrothermal vent metagenome</name>
    <dbReference type="NCBI Taxonomy" id="652676"/>
    <lineage>
        <taxon>unclassified sequences</taxon>
        <taxon>metagenomes</taxon>
        <taxon>ecological metagenomes</taxon>
    </lineage>
</organism>
<name>A0A3B0ZFF2_9ZZZZ</name>
<dbReference type="EMBL" id="UOFS01000011">
    <property type="protein sequence ID" value="VAW92115.1"/>
    <property type="molecule type" value="Genomic_DNA"/>
</dbReference>
<evidence type="ECO:0000256" key="1">
    <source>
        <dbReference type="SAM" id="Phobius"/>
    </source>
</evidence>
<dbReference type="SUPFAM" id="SSF52821">
    <property type="entry name" value="Rhodanese/Cell cycle control phosphatase"/>
    <property type="match status" value="1"/>
</dbReference>
<feature type="transmembrane region" description="Helical" evidence="1">
    <location>
        <begin position="12"/>
        <end position="30"/>
    </location>
</feature>
<keyword evidence="1" id="KW-1133">Transmembrane helix</keyword>
<feature type="domain" description="Rhodanese" evidence="2">
    <location>
        <begin position="50"/>
        <end position="140"/>
    </location>
</feature>
<gene>
    <name evidence="3" type="ORF">MNBD_GAMMA22-2354</name>
</gene>
<evidence type="ECO:0000259" key="2">
    <source>
        <dbReference type="PROSITE" id="PS50206"/>
    </source>
</evidence>
<protein>
    <recommendedName>
        <fullName evidence="2">Rhodanese domain-containing protein</fullName>
    </recommendedName>
</protein>
<proteinExistence type="predicted"/>
<dbReference type="PANTHER" id="PTHR43031:SF18">
    <property type="entry name" value="RHODANESE-RELATED SULFURTRANSFERASES"/>
    <property type="match status" value="1"/>
</dbReference>
<reference evidence="3" key="1">
    <citation type="submission" date="2018-06" db="EMBL/GenBank/DDBJ databases">
        <authorList>
            <person name="Zhirakovskaya E."/>
        </authorList>
    </citation>
    <scope>NUCLEOTIDE SEQUENCE</scope>
</reference>